<feature type="compositionally biased region" description="Basic and acidic residues" evidence="1">
    <location>
        <begin position="79"/>
        <end position="89"/>
    </location>
</feature>
<organism evidence="2 3">
    <name type="scientific">Solanum tuberosum</name>
    <name type="common">Potato</name>
    <dbReference type="NCBI Taxonomy" id="4113"/>
    <lineage>
        <taxon>Eukaryota</taxon>
        <taxon>Viridiplantae</taxon>
        <taxon>Streptophyta</taxon>
        <taxon>Embryophyta</taxon>
        <taxon>Tracheophyta</taxon>
        <taxon>Spermatophyta</taxon>
        <taxon>Magnoliopsida</taxon>
        <taxon>eudicotyledons</taxon>
        <taxon>Gunneridae</taxon>
        <taxon>Pentapetalae</taxon>
        <taxon>asterids</taxon>
        <taxon>lamiids</taxon>
        <taxon>Solanales</taxon>
        <taxon>Solanaceae</taxon>
        <taxon>Solanoideae</taxon>
        <taxon>Solaneae</taxon>
        <taxon>Solanum</taxon>
    </lineage>
</organism>
<evidence type="ECO:0000256" key="1">
    <source>
        <dbReference type="SAM" id="MobiDB-lite"/>
    </source>
</evidence>
<feature type="region of interest" description="Disordered" evidence="1">
    <location>
        <begin position="46"/>
        <end position="89"/>
    </location>
</feature>
<name>A0ABQ7VZA7_SOLTU</name>
<accession>A0ABQ7VZA7</accession>
<evidence type="ECO:0000313" key="3">
    <source>
        <dbReference type="Proteomes" id="UP000826656"/>
    </source>
</evidence>
<reference evidence="2 3" key="1">
    <citation type="journal article" date="2021" name="bioRxiv">
        <title>Chromosome-scale and haplotype-resolved genome assembly of a tetraploid potato cultivar.</title>
        <authorList>
            <person name="Sun H."/>
            <person name="Jiao W.-B."/>
            <person name="Krause K."/>
            <person name="Campoy J.A."/>
            <person name="Goel M."/>
            <person name="Folz-Donahue K."/>
            <person name="Kukat C."/>
            <person name="Huettel B."/>
            <person name="Schneeberger K."/>
        </authorList>
    </citation>
    <scope>NUCLEOTIDE SEQUENCE [LARGE SCALE GENOMIC DNA]</scope>
    <source>
        <strain evidence="2">SolTubOtavaFocal</strain>
        <tissue evidence="2">Leaves</tissue>
    </source>
</reference>
<dbReference type="Proteomes" id="UP000826656">
    <property type="component" value="Unassembled WGS sequence"/>
</dbReference>
<gene>
    <name evidence="2" type="ORF">KY290_010207</name>
</gene>
<evidence type="ECO:0000313" key="2">
    <source>
        <dbReference type="EMBL" id="KAH0773070.1"/>
    </source>
</evidence>
<comment type="caution">
    <text evidence="2">The sequence shown here is derived from an EMBL/GenBank/DDBJ whole genome shotgun (WGS) entry which is preliminary data.</text>
</comment>
<dbReference type="EMBL" id="JAIVGD010000005">
    <property type="protein sequence ID" value="KAH0773070.1"/>
    <property type="molecule type" value="Genomic_DNA"/>
</dbReference>
<protein>
    <submittedName>
        <fullName evidence="2">Uncharacterized protein</fullName>
    </submittedName>
</protein>
<keyword evidence="3" id="KW-1185">Reference proteome</keyword>
<sequence>MADSFWLPPKLHVADKDETAISVLVCLISSIASSTSSEFEVRQGLGGWGEEGEVPRMEMPHRSGSGSSSSMTLPELSLGEEHPASTCEGDCRVDLSSGLSKGMEKRGVLLHL</sequence>
<proteinExistence type="predicted"/>